<evidence type="ECO:0000256" key="2">
    <source>
        <dbReference type="ARBA" id="ARBA00005940"/>
    </source>
</evidence>
<keyword evidence="9" id="KW-0479">Metal-binding</keyword>
<evidence type="ECO:0000256" key="7">
    <source>
        <dbReference type="PIRSR" id="PIRSR001084-1"/>
    </source>
</evidence>
<dbReference type="GO" id="GO:0046872">
    <property type="term" value="F:metal ion binding"/>
    <property type="evidence" value="ECO:0007669"/>
    <property type="project" value="UniProtKB-KW"/>
</dbReference>
<accession>A0A3E4LPW5</accession>
<dbReference type="GeneID" id="77333588"/>
<dbReference type="PANTHER" id="PTHR36447">
    <property type="entry name" value="BETA-GALACTOSIDASE GANA"/>
    <property type="match status" value="1"/>
</dbReference>
<dbReference type="GO" id="GO:0006012">
    <property type="term" value="P:galactose metabolic process"/>
    <property type="evidence" value="ECO:0007669"/>
    <property type="project" value="InterPro"/>
</dbReference>
<comment type="caution">
    <text evidence="13">The sequence shown here is derived from an EMBL/GenBank/DDBJ whole genome shotgun (WGS) entry which is preliminary data.</text>
</comment>
<feature type="binding site" evidence="9">
    <location>
        <position position="158"/>
    </location>
    <ligand>
        <name>Zn(2+)</name>
        <dbReference type="ChEBI" id="CHEBI:29105"/>
    </ligand>
</feature>
<evidence type="ECO:0000313" key="13">
    <source>
        <dbReference type="EMBL" id="RGK39483.1"/>
    </source>
</evidence>
<evidence type="ECO:0000256" key="8">
    <source>
        <dbReference type="PIRSR" id="PIRSR001084-2"/>
    </source>
</evidence>
<feature type="domain" description="Beta-galactosidase C-terminal" evidence="12">
    <location>
        <begin position="619"/>
        <end position="671"/>
    </location>
</feature>
<feature type="binding site" evidence="8">
    <location>
        <position position="152"/>
    </location>
    <ligand>
        <name>substrate</name>
    </ligand>
</feature>
<evidence type="ECO:0000256" key="5">
    <source>
        <dbReference type="ARBA" id="ARBA00023295"/>
    </source>
</evidence>
<dbReference type="Pfam" id="PF08533">
    <property type="entry name" value="Glyco_hydro_42C"/>
    <property type="match status" value="1"/>
</dbReference>
<evidence type="ECO:0000259" key="10">
    <source>
        <dbReference type="Pfam" id="PF02449"/>
    </source>
</evidence>
<dbReference type="EC" id="3.2.1.23" evidence="3 6"/>
<dbReference type="GO" id="GO:0004565">
    <property type="term" value="F:beta-galactosidase activity"/>
    <property type="evidence" value="ECO:0007669"/>
    <property type="project" value="UniProtKB-EC"/>
</dbReference>
<evidence type="ECO:0000256" key="6">
    <source>
        <dbReference type="PIRNR" id="PIRNR001084"/>
    </source>
</evidence>
<dbReference type="InterPro" id="IPR013739">
    <property type="entry name" value="Beta_galactosidase_C"/>
</dbReference>
<feature type="binding site" evidence="8">
    <location>
        <position position="114"/>
    </location>
    <ligand>
        <name>substrate</name>
    </ligand>
</feature>
<organism evidence="13 14">
    <name type="scientific">[Ruminococcus] lactaris</name>
    <dbReference type="NCBI Taxonomy" id="46228"/>
    <lineage>
        <taxon>Bacteria</taxon>
        <taxon>Bacillati</taxon>
        <taxon>Bacillota</taxon>
        <taxon>Clostridia</taxon>
        <taxon>Lachnospirales</taxon>
        <taxon>Lachnospiraceae</taxon>
        <taxon>Mediterraneibacter</taxon>
    </lineage>
</organism>
<dbReference type="GO" id="GO:0009341">
    <property type="term" value="C:beta-galactosidase complex"/>
    <property type="evidence" value="ECO:0007669"/>
    <property type="project" value="InterPro"/>
</dbReference>
<dbReference type="InterPro" id="IPR013780">
    <property type="entry name" value="Glyco_hydro_b"/>
</dbReference>
<dbReference type="PANTHER" id="PTHR36447:SF1">
    <property type="entry name" value="BETA-GALACTOSIDASE GANA"/>
    <property type="match status" value="1"/>
</dbReference>
<keyword evidence="9" id="KW-0862">Zinc</keyword>
<dbReference type="EMBL" id="QSQN01000019">
    <property type="protein sequence ID" value="RGK39483.1"/>
    <property type="molecule type" value="Genomic_DNA"/>
</dbReference>
<dbReference type="Proteomes" id="UP000260793">
    <property type="component" value="Unassembled WGS sequence"/>
</dbReference>
<evidence type="ECO:0000259" key="11">
    <source>
        <dbReference type="Pfam" id="PF08532"/>
    </source>
</evidence>
<feature type="active site" description="Proton donor" evidence="7">
    <location>
        <position position="153"/>
    </location>
</feature>
<feature type="binding site" evidence="9">
    <location>
        <position position="163"/>
    </location>
    <ligand>
        <name>Zn(2+)</name>
        <dbReference type="ChEBI" id="CHEBI:29105"/>
    </ligand>
</feature>
<feature type="binding site" evidence="8">
    <location>
        <position position="316"/>
    </location>
    <ligand>
        <name>substrate</name>
    </ligand>
</feature>
<dbReference type="Gene3D" id="3.40.50.880">
    <property type="match status" value="1"/>
</dbReference>
<evidence type="ECO:0000256" key="1">
    <source>
        <dbReference type="ARBA" id="ARBA00001412"/>
    </source>
</evidence>
<keyword evidence="5 6" id="KW-0326">Glycosidase</keyword>
<dbReference type="Gene3D" id="2.60.40.1180">
    <property type="entry name" value="Golgi alpha-mannosidase II"/>
    <property type="match status" value="1"/>
</dbReference>
<feature type="domain" description="Glycoside hydrolase family 42 N-terminal" evidence="10">
    <location>
        <begin position="15"/>
        <end position="387"/>
    </location>
</feature>
<dbReference type="InterPro" id="IPR013529">
    <property type="entry name" value="Glyco_hydro_42_N"/>
</dbReference>
<feature type="domain" description="Beta-galactosidase trimerisation" evidence="11">
    <location>
        <begin position="397"/>
        <end position="609"/>
    </location>
</feature>
<evidence type="ECO:0000256" key="9">
    <source>
        <dbReference type="PIRSR" id="PIRSR001084-3"/>
    </source>
</evidence>
<dbReference type="SUPFAM" id="SSF51445">
    <property type="entry name" value="(Trans)glycosidases"/>
    <property type="match status" value="1"/>
</dbReference>
<feature type="binding site" evidence="9">
    <location>
        <position position="118"/>
    </location>
    <ligand>
        <name>Zn(2+)</name>
        <dbReference type="ChEBI" id="CHEBI:29105"/>
    </ligand>
</feature>
<dbReference type="AlphaFoldDB" id="A0A3E4LPW5"/>
<evidence type="ECO:0000256" key="4">
    <source>
        <dbReference type="ARBA" id="ARBA00022801"/>
    </source>
</evidence>
<dbReference type="Gene3D" id="3.20.20.80">
    <property type="entry name" value="Glycosidases"/>
    <property type="match status" value="1"/>
</dbReference>
<dbReference type="InterPro" id="IPR003476">
    <property type="entry name" value="Glyco_hydro_42"/>
</dbReference>
<dbReference type="Pfam" id="PF08532">
    <property type="entry name" value="Glyco_hydro_42M"/>
    <property type="match status" value="1"/>
</dbReference>
<dbReference type="InterPro" id="IPR029062">
    <property type="entry name" value="Class_I_gatase-like"/>
</dbReference>
<name>A0A3E4LPW5_9FIRM</name>
<dbReference type="PIRSF" id="PIRSF001084">
    <property type="entry name" value="B-galactosidase"/>
    <property type="match status" value="1"/>
</dbReference>
<dbReference type="Pfam" id="PF02449">
    <property type="entry name" value="Glyco_hydro_42"/>
    <property type="match status" value="1"/>
</dbReference>
<dbReference type="CDD" id="cd03143">
    <property type="entry name" value="A4_beta-galactosidase_middle_domain"/>
    <property type="match status" value="1"/>
</dbReference>
<evidence type="ECO:0000256" key="3">
    <source>
        <dbReference type="ARBA" id="ARBA00012756"/>
    </source>
</evidence>
<reference evidence="13 14" key="1">
    <citation type="submission" date="2018-08" db="EMBL/GenBank/DDBJ databases">
        <title>A genome reference for cultivated species of the human gut microbiota.</title>
        <authorList>
            <person name="Zou Y."/>
            <person name="Xue W."/>
            <person name="Luo G."/>
        </authorList>
    </citation>
    <scope>NUCLEOTIDE SEQUENCE [LARGE SCALE GENOMIC DNA]</scope>
    <source>
        <strain evidence="13 14">TF11-7</strain>
    </source>
</reference>
<comment type="catalytic activity">
    <reaction evidence="1 6">
        <text>Hydrolysis of terminal non-reducing beta-D-galactose residues in beta-D-galactosides.</text>
        <dbReference type="EC" id="3.2.1.23"/>
    </reaction>
</comment>
<feature type="active site" description="Nucleophile" evidence="7">
    <location>
        <position position="308"/>
    </location>
</feature>
<evidence type="ECO:0000313" key="14">
    <source>
        <dbReference type="Proteomes" id="UP000260793"/>
    </source>
</evidence>
<gene>
    <name evidence="13" type="ORF">DXD17_08150</name>
</gene>
<comment type="similarity">
    <text evidence="2 6">Belongs to the glycosyl hydrolase 42 family.</text>
</comment>
<sequence>MGRQIKYGHLLHGGDYNPEQWLDRPDILKKDIEYFKEAKINTVSVGMFSWAMLEPEEGNYQFDWLEKVIDSLYAEGISTILSTPSGARPKWLSDKYPEVLRVNEKREKNLFGGRHNHCYTSPVYREKVAEIDRRLGEKFGKHPGVILWHISNEFGGECHCPLCQEKFREWLEKKYGMIENLNSRWCTTFWSHRYQSFSQIESPSSLGENELHALKLDWKRFVTEQTVDFMKAEIAALRETGTEIPVTTNLMYDYDGLDYKKFREDVDIISWDNYPGWHKKEEWLTATDAGMQHDLMRSIRKAPFLMMESCPSATNWKPINKLKKPGMLLAASLQAIAHGSDSVLYFQLRQSQGASEKFHGAVIDHYGGNDTRVFREVTEVGEALEKLQEVTGSVTCAKAAVLYDRENDWALKDAQGPRNEDMHYQECVLKQYRALRAEGLDVDVISMEHALSDYKILAVPMAYLFSEKYEERLREYVAQGGTLVLTYWSGLVDETDKCFLGGTPYGLMDVTGVRSTEIDALFDWESNHGIPEHGNRLGLQKVYECKNLCELSEVSDAEVLMRYADDFYAGSPLVTHKAYGEGHAYYVGADMEQAFYDDLFKGVAEEAGVKSLAEAVPEGVSVNVRQSENAEYLFIQNFSRKEVVVPVTGEYQEIYGTGSEVLAPLQTRVLKFERK</sequence>
<protein>
    <recommendedName>
        <fullName evidence="3 6">Beta-galactosidase</fullName>
        <shortName evidence="6">Beta-gal</shortName>
        <ecNumber evidence="3 6">3.2.1.23</ecNumber>
    </recommendedName>
</protein>
<feature type="binding site" evidence="9">
    <location>
        <position position="160"/>
    </location>
    <ligand>
        <name>Zn(2+)</name>
        <dbReference type="ChEBI" id="CHEBI:29105"/>
    </ligand>
</feature>
<dbReference type="InterPro" id="IPR013738">
    <property type="entry name" value="Beta_galactosidase_Trimer"/>
</dbReference>
<keyword evidence="4 6" id="KW-0378">Hydrolase</keyword>
<dbReference type="InterPro" id="IPR017853">
    <property type="entry name" value="GH"/>
</dbReference>
<proteinExistence type="inferred from homology"/>
<dbReference type="RefSeq" id="WP_005610551.1">
    <property type="nucleotide sequence ID" value="NZ_CABKOA010000023.1"/>
</dbReference>
<dbReference type="SUPFAM" id="SSF52317">
    <property type="entry name" value="Class I glutamine amidotransferase-like"/>
    <property type="match status" value="1"/>
</dbReference>
<evidence type="ECO:0000259" key="12">
    <source>
        <dbReference type="Pfam" id="PF08533"/>
    </source>
</evidence>